<dbReference type="SUPFAM" id="SSF50044">
    <property type="entry name" value="SH3-domain"/>
    <property type="match status" value="1"/>
</dbReference>
<feature type="compositionally biased region" description="Low complexity" evidence="3">
    <location>
        <begin position="41"/>
        <end position="51"/>
    </location>
</feature>
<feature type="domain" description="SH3" evidence="5">
    <location>
        <begin position="488"/>
        <end position="549"/>
    </location>
</feature>
<dbReference type="AlphaFoldDB" id="A0A0L0SSJ8"/>
<dbReference type="EMBL" id="GG745347">
    <property type="protein sequence ID" value="KNE65360.1"/>
    <property type="molecule type" value="Genomic_DNA"/>
</dbReference>
<name>A0A0L0SSJ8_ALLM3</name>
<reference evidence="7" key="2">
    <citation type="submission" date="2009-11" db="EMBL/GenBank/DDBJ databases">
        <title>The Genome Sequence of Allomyces macrogynus strain ATCC 38327.</title>
        <authorList>
            <consortium name="The Broad Institute Genome Sequencing Platform"/>
            <person name="Russ C."/>
            <person name="Cuomo C."/>
            <person name="Shea T."/>
            <person name="Young S.K."/>
            <person name="Zeng Q."/>
            <person name="Koehrsen M."/>
            <person name="Haas B."/>
            <person name="Borodovsky M."/>
            <person name="Guigo R."/>
            <person name="Alvarado L."/>
            <person name="Berlin A."/>
            <person name="Borenstein D."/>
            <person name="Chen Z."/>
            <person name="Engels R."/>
            <person name="Freedman E."/>
            <person name="Gellesch M."/>
            <person name="Goldberg J."/>
            <person name="Griggs A."/>
            <person name="Gujja S."/>
            <person name="Heiman D."/>
            <person name="Hepburn T."/>
            <person name="Howarth C."/>
            <person name="Jen D."/>
            <person name="Larson L."/>
            <person name="Lewis B."/>
            <person name="Mehta T."/>
            <person name="Park D."/>
            <person name="Pearson M."/>
            <person name="Roberts A."/>
            <person name="Saif S."/>
            <person name="Shenoy N."/>
            <person name="Sisk P."/>
            <person name="Stolte C."/>
            <person name="Sykes S."/>
            <person name="Walk T."/>
            <person name="White J."/>
            <person name="Yandava C."/>
            <person name="Burger G."/>
            <person name="Gray M.W."/>
            <person name="Holland P.W.H."/>
            <person name="King N."/>
            <person name="Lang F.B.F."/>
            <person name="Roger A.J."/>
            <person name="Ruiz-Trillo I."/>
            <person name="Lander E."/>
            <person name="Nusbaum C."/>
        </authorList>
    </citation>
    <scope>NUCLEOTIDE SEQUENCE [LARGE SCALE GENOMIC DNA]</scope>
    <source>
        <strain evidence="7">ATCC 38327</strain>
    </source>
</reference>
<evidence type="ECO:0000256" key="3">
    <source>
        <dbReference type="SAM" id="MobiDB-lite"/>
    </source>
</evidence>
<evidence type="ECO:0000256" key="4">
    <source>
        <dbReference type="SAM" id="Phobius"/>
    </source>
</evidence>
<dbReference type="OrthoDB" id="5340910at2759"/>
<dbReference type="VEuPathDB" id="FungiDB:AMAG_19452"/>
<evidence type="ECO:0000256" key="2">
    <source>
        <dbReference type="PROSITE-ProRule" id="PRU00192"/>
    </source>
</evidence>
<keyword evidence="7" id="KW-1185">Reference proteome</keyword>
<feature type="compositionally biased region" description="Polar residues" evidence="3">
    <location>
        <begin position="115"/>
        <end position="135"/>
    </location>
</feature>
<protein>
    <recommendedName>
        <fullName evidence="5">SH3 domain-containing protein</fullName>
    </recommendedName>
</protein>
<dbReference type="PROSITE" id="PS50002">
    <property type="entry name" value="SH3"/>
    <property type="match status" value="1"/>
</dbReference>
<feature type="compositionally biased region" description="Basic and acidic residues" evidence="3">
    <location>
        <begin position="57"/>
        <end position="72"/>
    </location>
</feature>
<accession>A0A0L0SSJ8</accession>
<evidence type="ECO:0000259" key="5">
    <source>
        <dbReference type="PROSITE" id="PS50002"/>
    </source>
</evidence>
<gene>
    <name evidence="6" type="ORF">AMAG_19452</name>
</gene>
<dbReference type="InterPro" id="IPR001452">
    <property type="entry name" value="SH3_domain"/>
</dbReference>
<keyword evidence="4" id="KW-0812">Transmembrane</keyword>
<keyword evidence="4" id="KW-0472">Membrane</keyword>
<evidence type="ECO:0000313" key="7">
    <source>
        <dbReference type="Proteomes" id="UP000054350"/>
    </source>
</evidence>
<organism evidence="6 7">
    <name type="scientific">Allomyces macrogynus (strain ATCC 38327)</name>
    <name type="common">Allomyces javanicus var. macrogynus</name>
    <dbReference type="NCBI Taxonomy" id="578462"/>
    <lineage>
        <taxon>Eukaryota</taxon>
        <taxon>Fungi</taxon>
        <taxon>Fungi incertae sedis</taxon>
        <taxon>Blastocladiomycota</taxon>
        <taxon>Blastocladiomycetes</taxon>
        <taxon>Blastocladiales</taxon>
        <taxon>Blastocladiaceae</taxon>
        <taxon>Allomyces</taxon>
    </lineage>
</organism>
<dbReference type="Pfam" id="PF14604">
    <property type="entry name" value="SH3_9"/>
    <property type="match status" value="1"/>
</dbReference>
<proteinExistence type="predicted"/>
<sequence length="561" mass="58509">MARRSRTSAARSAVRRPRSISLLFATVLVALVAAILLASSSSTGPSAVSALPQPADDNNKDNNNKDKKKDEASPTPAPSSASSSAPSPTGSNSAKPSATGSATGSATPTATNSGNSTSKPATTTVNKPGSNTDLTPTLKPDDPCEDGVCDIKNRGTCLMLEKTGVCKAFSGMYLPLNLRDYFDAKFPLKKPETIPDNIGNATTFDNLFSMGNYGYFGKYSEQYMLLEAACKTPNQRWFRTWVCIQMIQWYAAKGNPCSTGLAPKICGSTLDDRANSIEGDIKNKTTCTGSSNSVVLDIGTKYVQSIRTLPWRSASAADTSCIAGPNNEADGAAKYCGYSQFAVCSSNMALCPTAPITKPECDQLTDPKKAKLKAQSTTGILDSNDRDGHKSTYYVMGGLGVAALFALGSGLYALTNIRLVGAKTGEAAHAAATAKPEPAPGASTAKAAPALTPSASIQMKPMPSPAVAPAAVAAMPMAAAAAPGGGERIIEQVQVASPFQASQGDELNLFPGQTVGVYQRFDDGWARGVNMATGQVGFFPYSVCHPQQGPMGARFQSLGRR</sequence>
<keyword evidence="1 2" id="KW-0728">SH3 domain</keyword>
<dbReference type="InterPro" id="IPR036028">
    <property type="entry name" value="SH3-like_dom_sf"/>
</dbReference>
<feature type="compositionally biased region" description="Low complexity" evidence="3">
    <location>
        <begin position="78"/>
        <end position="114"/>
    </location>
</feature>
<keyword evidence="4" id="KW-1133">Transmembrane helix</keyword>
<dbReference type="Proteomes" id="UP000054350">
    <property type="component" value="Unassembled WGS sequence"/>
</dbReference>
<dbReference type="SMART" id="SM00326">
    <property type="entry name" value="SH3"/>
    <property type="match status" value="1"/>
</dbReference>
<evidence type="ECO:0000256" key="1">
    <source>
        <dbReference type="ARBA" id="ARBA00022443"/>
    </source>
</evidence>
<feature type="region of interest" description="Disordered" evidence="3">
    <location>
        <begin position="41"/>
        <end position="144"/>
    </location>
</feature>
<reference evidence="6 7" key="1">
    <citation type="submission" date="2009-11" db="EMBL/GenBank/DDBJ databases">
        <title>Annotation of Allomyces macrogynus ATCC 38327.</title>
        <authorList>
            <consortium name="The Broad Institute Genome Sequencing Platform"/>
            <person name="Russ C."/>
            <person name="Cuomo C."/>
            <person name="Burger G."/>
            <person name="Gray M.W."/>
            <person name="Holland P.W.H."/>
            <person name="King N."/>
            <person name="Lang F.B.F."/>
            <person name="Roger A.J."/>
            <person name="Ruiz-Trillo I."/>
            <person name="Young S.K."/>
            <person name="Zeng Q."/>
            <person name="Gargeya S."/>
            <person name="Fitzgerald M."/>
            <person name="Haas B."/>
            <person name="Abouelleil A."/>
            <person name="Alvarado L."/>
            <person name="Arachchi H.M."/>
            <person name="Berlin A."/>
            <person name="Chapman S.B."/>
            <person name="Gearin G."/>
            <person name="Goldberg J."/>
            <person name="Griggs A."/>
            <person name="Gujja S."/>
            <person name="Hansen M."/>
            <person name="Heiman D."/>
            <person name="Howarth C."/>
            <person name="Larimer J."/>
            <person name="Lui A."/>
            <person name="MacDonald P.J.P."/>
            <person name="McCowen C."/>
            <person name="Montmayeur A."/>
            <person name="Murphy C."/>
            <person name="Neiman D."/>
            <person name="Pearson M."/>
            <person name="Priest M."/>
            <person name="Roberts A."/>
            <person name="Saif S."/>
            <person name="Shea T."/>
            <person name="Sisk P."/>
            <person name="Stolte C."/>
            <person name="Sykes S."/>
            <person name="Wortman J."/>
            <person name="Nusbaum C."/>
            <person name="Birren B."/>
        </authorList>
    </citation>
    <scope>NUCLEOTIDE SEQUENCE [LARGE SCALE GENOMIC DNA]</scope>
    <source>
        <strain evidence="6 7">ATCC 38327</strain>
    </source>
</reference>
<dbReference type="Gene3D" id="2.30.30.40">
    <property type="entry name" value="SH3 Domains"/>
    <property type="match status" value="1"/>
</dbReference>
<feature type="transmembrane region" description="Helical" evidence="4">
    <location>
        <begin position="393"/>
        <end position="414"/>
    </location>
</feature>
<evidence type="ECO:0000313" key="6">
    <source>
        <dbReference type="EMBL" id="KNE65360.1"/>
    </source>
</evidence>
<dbReference type="STRING" id="578462.A0A0L0SSJ8"/>